<evidence type="ECO:0000313" key="11">
    <source>
        <dbReference type="Proteomes" id="UP001283361"/>
    </source>
</evidence>
<dbReference type="PROSITE" id="PS51212">
    <property type="entry name" value="WSC"/>
    <property type="match status" value="1"/>
</dbReference>
<feature type="domain" description="Sushi" evidence="8">
    <location>
        <begin position="18"/>
        <end position="74"/>
    </location>
</feature>
<dbReference type="PANTHER" id="PTHR46490">
    <property type="entry name" value="C-TYPE LECTIN DOMAIN FAMILY 12 MEMBER A-RELATED"/>
    <property type="match status" value="1"/>
</dbReference>
<keyword evidence="5" id="KW-0768">Sushi</keyword>
<evidence type="ECO:0000256" key="3">
    <source>
        <dbReference type="ARBA" id="ARBA00023157"/>
    </source>
</evidence>
<protein>
    <recommendedName>
        <fullName evidence="12">C-type lectin domain-containing protein</fullName>
    </recommendedName>
</protein>
<dbReference type="InterPro" id="IPR001304">
    <property type="entry name" value="C-type_lectin-like"/>
</dbReference>
<dbReference type="SUPFAM" id="SSF56436">
    <property type="entry name" value="C-type lectin-like"/>
    <property type="match status" value="1"/>
</dbReference>
<evidence type="ECO:0000259" key="7">
    <source>
        <dbReference type="PROSITE" id="PS50041"/>
    </source>
</evidence>
<evidence type="ECO:0000256" key="2">
    <source>
        <dbReference type="ARBA" id="ARBA00022734"/>
    </source>
</evidence>
<comment type="caution">
    <text evidence="5">Lacks conserved residue(s) required for the propagation of feature annotation.</text>
</comment>
<evidence type="ECO:0000256" key="4">
    <source>
        <dbReference type="ARBA" id="ARBA00023180"/>
    </source>
</evidence>
<evidence type="ECO:0000256" key="1">
    <source>
        <dbReference type="ARBA" id="ARBA00022729"/>
    </source>
</evidence>
<evidence type="ECO:0000259" key="9">
    <source>
        <dbReference type="PROSITE" id="PS51212"/>
    </source>
</evidence>
<evidence type="ECO:0000259" key="8">
    <source>
        <dbReference type="PROSITE" id="PS50923"/>
    </source>
</evidence>
<keyword evidence="3" id="KW-1015">Disulfide bond</keyword>
<dbReference type="EMBL" id="JAWDGP010005213">
    <property type="protein sequence ID" value="KAK3758773.1"/>
    <property type="molecule type" value="Genomic_DNA"/>
</dbReference>
<dbReference type="InterPro" id="IPR002889">
    <property type="entry name" value="WSC_carb-bd"/>
</dbReference>
<accession>A0AAE1D712</accession>
<comment type="caution">
    <text evidence="10">The sequence shown here is derived from an EMBL/GenBank/DDBJ whole genome shotgun (WGS) entry which is preliminary data.</text>
</comment>
<dbReference type="SMART" id="SM00034">
    <property type="entry name" value="CLECT"/>
    <property type="match status" value="1"/>
</dbReference>
<dbReference type="Gene3D" id="3.10.100.10">
    <property type="entry name" value="Mannose-Binding Protein A, subunit A"/>
    <property type="match status" value="1"/>
</dbReference>
<dbReference type="InterPro" id="IPR016187">
    <property type="entry name" value="CTDL_fold"/>
</dbReference>
<name>A0AAE1D712_9GAST</name>
<dbReference type="InterPro" id="IPR016186">
    <property type="entry name" value="C-type_lectin-like/link_sf"/>
</dbReference>
<organism evidence="10 11">
    <name type="scientific">Elysia crispata</name>
    <name type="common">lettuce slug</name>
    <dbReference type="NCBI Taxonomy" id="231223"/>
    <lineage>
        <taxon>Eukaryota</taxon>
        <taxon>Metazoa</taxon>
        <taxon>Spiralia</taxon>
        <taxon>Lophotrochozoa</taxon>
        <taxon>Mollusca</taxon>
        <taxon>Gastropoda</taxon>
        <taxon>Heterobranchia</taxon>
        <taxon>Euthyneura</taxon>
        <taxon>Panpulmonata</taxon>
        <taxon>Sacoglossa</taxon>
        <taxon>Placobranchoidea</taxon>
        <taxon>Plakobranchidae</taxon>
        <taxon>Elysia</taxon>
    </lineage>
</organism>
<dbReference type="InterPro" id="IPR052309">
    <property type="entry name" value="C-type_Lectin_Domain_Fam1"/>
</dbReference>
<dbReference type="CDD" id="cd00037">
    <property type="entry name" value="CLECT"/>
    <property type="match status" value="1"/>
</dbReference>
<keyword evidence="2" id="KW-0430">Lectin</keyword>
<proteinExistence type="predicted"/>
<evidence type="ECO:0000256" key="5">
    <source>
        <dbReference type="PROSITE-ProRule" id="PRU00302"/>
    </source>
</evidence>
<reference evidence="10" key="1">
    <citation type="journal article" date="2023" name="G3 (Bethesda)">
        <title>A reference genome for the long-term kleptoplast-retaining sea slug Elysia crispata morphotype clarki.</title>
        <authorList>
            <person name="Eastman K.E."/>
            <person name="Pendleton A.L."/>
            <person name="Shaikh M.A."/>
            <person name="Suttiyut T."/>
            <person name="Ogas R."/>
            <person name="Tomko P."/>
            <person name="Gavelis G."/>
            <person name="Widhalm J.R."/>
            <person name="Wisecaver J.H."/>
        </authorList>
    </citation>
    <scope>NUCLEOTIDE SEQUENCE</scope>
    <source>
        <strain evidence="10">ECLA1</strain>
    </source>
</reference>
<keyword evidence="1 6" id="KW-0732">Signal</keyword>
<keyword evidence="4" id="KW-0325">Glycoprotein</keyword>
<dbReference type="GO" id="GO:0030246">
    <property type="term" value="F:carbohydrate binding"/>
    <property type="evidence" value="ECO:0007669"/>
    <property type="project" value="UniProtKB-KW"/>
</dbReference>
<evidence type="ECO:0000313" key="10">
    <source>
        <dbReference type="EMBL" id="KAK3758773.1"/>
    </source>
</evidence>
<dbReference type="AlphaFoldDB" id="A0AAE1D712"/>
<evidence type="ECO:0000256" key="6">
    <source>
        <dbReference type="SAM" id="SignalP"/>
    </source>
</evidence>
<evidence type="ECO:0008006" key="12">
    <source>
        <dbReference type="Google" id="ProtNLM"/>
    </source>
</evidence>
<feature type="domain" description="WSC" evidence="9">
    <location>
        <begin position="84"/>
        <end position="181"/>
    </location>
</feature>
<dbReference type="Proteomes" id="UP001283361">
    <property type="component" value="Unassembled WGS sequence"/>
</dbReference>
<keyword evidence="11" id="KW-1185">Reference proteome</keyword>
<dbReference type="InterPro" id="IPR000436">
    <property type="entry name" value="Sushi_SCR_CCP_dom"/>
</dbReference>
<dbReference type="PROSITE" id="PS50923">
    <property type="entry name" value="SUSHI"/>
    <property type="match status" value="1"/>
</dbReference>
<feature type="signal peptide" evidence="6">
    <location>
        <begin position="1"/>
        <end position="19"/>
    </location>
</feature>
<dbReference type="Pfam" id="PF00059">
    <property type="entry name" value="Lectin_C"/>
    <property type="match status" value="1"/>
</dbReference>
<gene>
    <name evidence="10" type="ORF">RRG08_047772</name>
</gene>
<sequence length="456" mass="50673">MPLFHPLSLLFLFHPALDGCGEPPSGSDSIVTITNTTLAVYTCESGHFFPWGETVLRCNASGQWELLSGPDENSTSDWYSCSRRSTYQGCLEFNGTSSNFEMSLPVFYENSSSERDNRRECQGFCRGQGHRFVARQGSNCSCLANITTATTRADNLCSDLCADATSHCGNTDLALYSVFASVEECVTLSRSPNATETSMFTQQTCQEFCRGLDSLLSFWRGGLKHCDCLHQIPDLTEESRSTCLAADNVAEETLTGSLFITELLDPMPASSCEDIFNQGIFVHGSYYLSNGTKIFCDFYDGSTRCDRGWLSYTGSCYSFLSEKAGAESHLQTCGVHRSLLVSVSDQAEWDFLILALSRLQYMENGIVYIGLYDTQKTFSYMWSDETPVTLRKFNLNYPDNVDNRCIVLVNGVMQNVLCSDQYGAVCERSPGEAPIFPVPPDLQVRHPSFQSLQISR</sequence>
<dbReference type="PANTHER" id="PTHR46490:SF6">
    <property type="entry name" value="ASIALOGLYCOPROTEIN RECEPTOR 1-LIKE-RELATED"/>
    <property type="match status" value="1"/>
</dbReference>
<dbReference type="PROSITE" id="PS50041">
    <property type="entry name" value="C_TYPE_LECTIN_2"/>
    <property type="match status" value="1"/>
</dbReference>
<feature type="chain" id="PRO_5042116146" description="C-type lectin domain-containing protein" evidence="6">
    <location>
        <begin position="20"/>
        <end position="456"/>
    </location>
</feature>
<feature type="domain" description="C-type lectin" evidence="7">
    <location>
        <begin position="312"/>
        <end position="427"/>
    </location>
</feature>